<evidence type="ECO:0000313" key="2">
    <source>
        <dbReference type="Proteomes" id="UP000317257"/>
    </source>
</evidence>
<dbReference type="EMBL" id="SBHS01000017">
    <property type="protein sequence ID" value="TWU73535.1"/>
    <property type="molecule type" value="Genomic_DNA"/>
</dbReference>
<protein>
    <recommendedName>
        <fullName evidence="3">Esterase/lipase superfamily protein</fullName>
    </recommendedName>
</protein>
<dbReference type="AlphaFoldDB" id="A0A5C6G6M9"/>
<proteinExistence type="predicted"/>
<dbReference type="InterPro" id="IPR029058">
    <property type="entry name" value="AB_hydrolase_fold"/>
</dbReference>
<comment type="caution">
    <text evidence="1">The sequence shown here is derived from an EMBL/GenBank/DDBJ whole genome shotgun (WGS) entry which is preliminary data.</text>
</comment>
<evidence type="ECO:0008006" key="3">
    <source>
        <dbReference type="Google" id="ProtNLM"/>
    </source>
</evidence>
<dbReference type="Gene3D" id="3.40.50.1820">
    <property type="entry name" value="alpha/beta hydrolase"/>
    <property type="match status" value="1"/>
</dbReference>
<dbReference type="Pfam" id="PF08538">
    <property type="entry name" value="DUF1749"/>
    <property type="match status" value="1"/>
</dbReference>
<sequence>MTEAINGTCIAASKKQTIQGSLYSKIMASHNAFSVIVHPHSSPNRGACAYEVGYPKSRNALVFIGGLGDGPHTVPYIRTVAKHLETTGRELDYSVFELRLRSSFIGFGTSSLSNDVDDIAALVKYLRGLGREKIVLFGHSTGCQDCMEYSNYVKHSNPPVDGFIMQGPVSDREALECSFPRYKESIDLADTWISAGRAGDCLPGDKVPKALAAPVSAYRFKSLAAKGGDDDYFSSDLDDVTVANFWSRFNKPVMVLHSDEDEFVPKHVDQAVQNQRYQKVSPLVSSLSGLIPNAGHTVEEEASREWLGKRVVEFLQTLEK</sequence>
<accession>A0A5C6G6M9</accession>
<gene>
    <name evidence="1" type="ORF">ED733_003610</name>
</gene>
<dbReference type="SUPFAM" id="SSF53474">
    <property type="entry name" value="alpha/beta-Hydrolases"/>
    <property type="match status" value="1"/>
</dbReference>
<dbReference type="InterPro" id="IPR013744">
    <property type="entry name" value="SidJ"/>
</dbReference>
<dbReference type="PANTHER" id="PTHR31591">
    <property type="entry name" value="UPF0613 PROTEIN PB24D3.06C"/>
    <property type="match status" value="1"/>
</dbReference>
<dbReference type="PANTHER" id="PTHR31591:SF7">
    <property type="entry name" value="DUF1749-DOMAIN-CONTAINING PROTEIN"/>
    <property type="match status" value="1"/>
</dbReference>
<reference evidence="2" key="1">
    <citation type="submission" date="2018-12" db="EMBL/GenBank/DDBJ databases">
        <title>The complete genome of Metarhizium rileyi, a key fungal pathogen of Lepidoptera.</title>
        <authorList>
            <person name="Binneck E."/>
            <person name="Lastra C.C.L."/>
            <person name="Sosa-Gomez D.R."/>
        </authorList>
    </citation>
    <scope>NUCLEOTIDE SEQUENCE [LARGE SCALE GENOMIC DNA]</scope>
    <source>
        <strain evidence="2">Cep018-CH2</strain>
    </source>
</reference>
<name>A0A5C6G6M9_METRR</name>
<evidence type="ECO:0000313" key="1">
    <source>
        <dbReference type="EMBL" id="TWU73535.1"/>
    </source>
</evidence>
<organism evidence="1 2">
    <name type="scientific">Metarhizium rileyi (strain RCEF 4871)</name>
    <name type="common">Nomuraea rileyi</name>
    <dbReference type="NCBI Taxonomy" id="1649241"/>
    <lineage>
        <taxon>Eukaryota</taxon>
        <taxon>Fungi</taxon>
        <taxon>Dikarya</taxon>
        <taxon>Ascomycota</taxon>
        <taxon>Pezizomycotina</taxon>
        <taxon>Sordariomycetes</taxon>
        <taxon>Hypocreomycetidae</taxon>
        <taxon>Hypocreales</taxon>
        <taxon>Clavicipitaceae</taxon>
        <taxon>Metarhizium</taxon>
    </lineage>
</organism>
<dbReference type="Proteomes" id="UP000317257">
    <property type="component" value="Unassembled WGS sequence"/>
</dbReference>